<organism evidence="1 2">
    <name type="scientific">Portunus trituberculatus</name>
    <name type="common">Swimming crab</name>
    <name type="synonym">Neptunus trituberculatus</name>
    <dbReference type="NCBI Taxonomy" id="210409"/>
    <lineage>
        <taxon>Eukaryota</taxon>
        <taxon>Metazoa</taxon>
        <taxon>Ecdysozoa</taxon>
        <taxon>Arthropoda</taxon>
        <taxon>Crustacea</taxon>
        <taxon>Multicrustacea</taxon>
        <taxon>Malacostraca</taxon>
        <taxon>Eumalacostraca</taxon>
        <taxon>Eucarida</taxon>
        <taxon>Decapoda</taxon>
        <taxon>Pleocyemata</taxon>
        <taxon>Brachyura</taxon>
        <taxon>Eubrachyura</taxon>
        <taxon>Portunoidea</taxon>
        <taxon>Portunidae</taxon>
        <taxon>Portuninae</taxon>
        <taxon>Portunus</taxon>
    </lineage>
</organism>
<dbReference type="Proteomes" id="UP000324222">
    <property type="component" value="Unassembled WGS sequence"/>
</dbReference>
<protein>
    <submittedName>
        <fullName evidence="1">Uncharacterized protein</fullName>
    </submittedName>
</protein>
<keyword evidence="2" id="KW-1185">Reference proteome</keyword>
<evidence type="ECO:0000313" key="1">
    <source>
        <dbReference type="EMBL" id="MPC30835.1"/>
    </source>
</evidence>
<evidence type="ECO:0000313" key="2">
    <source>
        <dbReference type="Proteomes" id="UP000324222"/>
    </source>
</evidence>
<dbReference type="EMBL" id="VSRR010002326">
    <property type="protein sequence ID" value="MPC30835.1"/>
    <property type="molecule type" value="Genomic_DNA"/>
</dbReference>
<comment type="caution">
    <text evidence="1">The sequence shown here is derived from an EMBL/GenBank/DDBJ whole genome shotgun (WGS) entry which is preliminary data.</text>
</comment>
<dbReference type="AlphaFoldDB" id="A0A5B7EBU0"/>
<reference evidence="1 2" key="1">
    <citation type="submission" date="2019-05" db="EMBL/GenBank/DDBJ databases">
        <title>Another draft genome of Portunus trituberculatus and its Hox gene families provides insights of decapod evolution.</title>
        <authorList>
            <person name="Jeong J.-H."/>
            <person name="Song I."/>
            <person name="Kim S."/>
            <person name="Choi T."/>
            <person name="Kim D."/>
            <person name="Ryu S."/>
            <person name="Kim W."/>
        </authorList>
    </citation>
    <scope>NUCLEOTIDE SEQUENCE [LARGE SCALE GENOMIC DNA]</scope>
    <source>
        <tissue evidence="1">Muscle</tissue>
    </source>
</reference>
<accession>A0A5B7EBU0</accession>
<proteinExistence type="predicted"/>
<sequence>MVVVVAVMVVVVEEEVVVVVLDVTSSESHLKNVCYEGVVSDSYGDLVSDEDHGDDGKERMHYTTMNVYIVYCHPAHHHHQLILIPLQGKDIPQPPPLIFVSCPSIPLNLNFITLGKKISQKDDDW</sequence>
<gene>
    <name evidence="1" type="ORF">E2C01_024104</name>
</gene>
<name>A0A5B7EBU0_PORTR</name>